<dbReference type="AlphaFoldDB" id="A0A4P9C4J5"/>
<dbReference type="InterPro" id="IPR014925">
    <property type="entry name" value="CGGC_dom"/>
</dbReference>
<organism evidence="2 3">
    <name type="scientific">Eubacterium maltosivorans</name>
    <dbReference type="NCBI Taxonomy" id="2041044"/>
    <lineage>
        <taxon>Bacteria</taxon>
        <taxon>Bacillati</taxon>
        <taxon>Bacillota</taxon>
        <taxon>Clostridia</taxon>
        <taxon>Eubacteriales</taxon>
        <taxon>Eubacteriaceae</taxon>
        <taxon>Eubacterium</taxon>
    </lineage>
</organism>
<evidence type="ECO:0000313" key="3">
    <source>
        <dbReference type="Proteomes" id="UP000218387"/>
    </source>
</evidence>
<proteinExistence type="predicted"/>
<dbReference type="RefSeq" id="WP_096919912.1">
    <property type="nucleotide sequence ID" value="NZ_CP029487.1"/>
</dbReference>
<accession>A0A4P9C4J5</accession>
<evidence type="ECO:0000259" key="1">
    <source>
        <dbReference type="SMART" id="SM01078"/>
    </source>
</evidence>
<protein>
    <submittedName>
        <fullName evidence="2">CGGC domain-containing protein</fullName>
    </submittedName>
</protein>
<gene>
    <name evidence="2" type="ORF">CPZ25_003070</name>
</gene>
<dbReference type="Pfam" id="PF08821">
    <property type="entry name" value="CGGC"/>
    <property type="match status" value="1"/>
</dbReference>
<reference evidence="2 3" key="1">
    <citation type="submission" date="2018-05" db="EMBL/GenBank/DDBJ databases">
        <title>Genome comparison of Eubacterium sp.</title>
        <authorList>
            <person name="Feng Y."/>
            <person name="Sanchez-Andrea I."/>
            <person name="Stams A.J.M."/>
            <person name="De Vos W.M."/>
        </authorList>
    </citation>
    <scope>NUCLEOTIDE SEQUENCE [LARGE SCALE GENOMIC DNA]</scope>
    <source>
        <strain evidence="2 3">YI</strain>
    </source>
</reference>
<evidence type="ECO:0000313" key="2">
    <source>
        <dbReference type="EMBL" id="QCT70338.1"/>
    </source>
</evidence>
<dbReference type="KEGG" id="emt:CPZ25_003070"/>
<name>A0A4P9C4J5_EUBML</name>
<feature type="domain" description="CGGC" evidence="1">
    <location>
        <begin position="2"/>
        <end position="111"/>
    </location>
</feature>
<dbReference type="EMBL" id="CP029487">
    <property type="protein sequence ID" value="QCT70338.1"/>
    <property type="molecule type" value="Genomic_DNA"/>
</dbReference>
<sequence length="111" mass="12592">MKLGIIRCMQTEDFCPGTMDFKVIKERKGTFEDVTEDIEIIGFTNCGGCPAKKAVLRARELVKRGADTIAFASCIQKGNPIGYPCPFARKMKEIVQKDLRDENIRFLNYTH</sequence>
<dbReference type="SMART" id="SM01078">
    <property type="entry name" value="CGGC"/>
    <property type="match status" value="1"/>
</dbReference>
<keyword evidence="3" id="KW-1185">Reference proteome</keyword>
<dbReference type="Proteomes" id="UP000218387">
    <property type="component" value="Chromosome"/>
</dbReference>